<keyword evidence="3" id="KW-0808">Transferase</keyword>
<evidence type="ECO:0000259" key="2">
    <source>
        <dbReference type="Pfam" id="PF01757"/>
    </source>
</evidence>
<feature type="transmembrane region" description="Helical" evidence="1">
    <location>
        <begin position="100"/>
        <end position="124"/>
    </location>
</feature>
<feature type="transmembrane region" description="Helical" evidence="1">
    <location>
        <begin position="332"/>
        <end position="353"/>
    </location>
</feature>
<feature type="transmembrane region" description="Helical" evidence="1">
    <location>
        <begin position="193"/>
        <end position="217"/>
    </location>
</feature>
<evidence type="ECO:0000313" key="3">
    <source>
        <dbReference type="EMBL" id="MBK1816235.1"/>
    </source>
</evidence>
<feature type="transmembrane region" description="Helical" evidence="1">
    <location>
        <begin position="300"/>
        <end position="320"/>
    </location>
</feature>
<keyword evidence="1" id="KW-0812">Transmembrane</keyword>
<feature type="transmembrane region" description="Helical" evidence="1">
    <location>
        <begin position="259"/>
        <end position="279"/>
    </location>
</feature>
<dbReference type="GO" id="GO:0016020">
    <property type="term" value="C:membrane"/>
    <property type="evidence" value="ECO:0007669"/>
    <property type="project" value="TreeGrafter"/>
</dbReference>
<evidence type="ECO:0000256" key="1">
    <source>
        <dbReference type="SAM" id="Phobius"/>
    </source>
</evidence>
<proteinExistence type="predicted"/>
<feature type="transmembrane region" description="Helical" evidence="1">
    <location>
        <begin position="229"/>
        <end position="247"/>
    </location>
</feature>
<accession>A0A934R6P1</accession>
<keyword evidence="1" id="KW-1133">Transmembrane helix</keyword>
<feature type="transmembrane region" description="Helical" evidence="1">
    <location>
        <begin position="49"/>
        <end position="67"/>
    </location>
</feature>
<evidence type="ECO:0000313" key="4">
    <source>
        <dbReference type="Proteomes" id="UP000600139"/>
    </source>
</evidence>
<gene>
    <name evidence="3" type="ORF">JIN84_11480</name>
</gene>
<comment type="caution">
    <text evidence="3">The sequence shown here is derived from an EMBL/GenBank/DDBJ whole genome shotgun (WGS) entry which is preliminary data.</text>
</comment>
<dbReference type="EMBL" id="JAENIK010000011">
    <property type="protein sequence ID" value="MBK1816235.1"/>
    <property type="molecule type" value="Genomic_DNA"/>
</dbReference>
<dbReference type="GO" id="GO:0016747">
    <property type="term" value="F:acyltransferase activity, transferring groups other than amino-acyl groups"/>
    <property type="evidence" value="ECO:0007669"/>
    <property type="project" value="InterPro"/>
</dbReference>
<dbReference type="RefSeq" id="WP_200351184.1">
    <property type="nucleotide sequence ID" value="NZ_BAABHZ010000006.1"/>
</dbReference>
<dbReference type="Pfam" id="PF01757">
    <property type="entry name" value="Acyl_transf_3"/>
    <property type="match status" value="1"/>
</dbReference>
<dbReference type="PANTHER" id="PTHR23028">
    <property type="entry name" value="ACETYLTRANSFERASE"/>
    <property type="match status" value="1"/>
</dbReference>
<keyword evidence="3" id="KW-0012">Acyltransferase</keyword>
<sequence length="375" mass="42292">MHEPPDHDFNPSVNGRAVQLDGLRAIAMMAICWDHWCPAGWPRLFPFEVFLFFFLVLTGYLITGSLLRERDRSEARGGAWKWEALKTYQVRRGLRILAPYYAALALAWLVWAPDVHAALPWYVFHLSNIHMAFLGAWPAGTNHFWSLAMQQQFYLIWPFVIWFLPRKWLVPGIVAFAAIGPGTRLAYDFFHQWFAWPGVVTWSSFDYFGIGGLLAFAVHRGMPLESRGLRLLAAAGLAGYLAVYGSHGMGGPTFGLRPLQQTFLSIALCGLIAAGSVGLPGYLGKLLETPRLLRIGQVSYGIYLFHNLAPLVSGKIFWFLWDAPFQNTPGDILRICAYASVTWALTLASWRWIEQPLQGVREKINGNRPTGRRNP</sequence>
<dbReference type="GO" id="GO:0000271">
    <property type="term" value="P:polysaccharide biosynthetic process"/>
    <property type="evidence" value="ECO:0007669"/>
    <property type="project" value="TreeGrafter"/>
</dbReference>
<dbReference type="InterPro" id="IPR050879">
    <property type="entry name" value="Acyltransferase_3"/>
</dbReference>
<name>A0A934R6P1_9BACT</name>
<feature type="domain" description="Acyltransferase 3" evidence="2">
    <location>
        <begin position="19"/>
        <end position="348"/>
    </location>
</feature>
<protein>
    <submittedName>
        <fullName evidence="3">Acyltransferase</fullName>
    </submittedName>
</protein>
<dbReference type="Proteomes" id="UP000600139">
    <property type="component" value="Unassembled WGS sequence"/>
</dbReference>
<organism evidence="3 4">
    <name type="scientific">Luteolibacter yonseiensis</name>
    <dbReference type="NCBI Taxonomy" id="1144680"/>
    <lineage>
        <taxon>Bacteria</taxon>
        <taxon>Pseudomonadati</taxon>
        <taxon>Verrucomicrobiota</taxon>
        <taxon>Verrucomicrobiia</taxon>
        <taxon>Verrucomicrobiales</taxon>
        <taxon>Verrucomicrobiaceae</taxon>
        <taxon>Luteolibacter</taxon>
    </lineage>
</organism>
<dbReference type="AlphaFoldDB" id="A0A934R6P1"/>
<keyword evidence="4" id="KW-1185">Reference proteome</keyword>
<reference evidence="3" key="1">
    <citation type="submission" date="2021-01" db="EMBL/GenBank/DDBJ databases">
        <title>Modified the classification status of verrucomicrobia.</title>
        <authorList>
            <person name="Feng X."/>
        </authorList>
    </citation>
    <scope>NUCLEOTIDE SEQUENCE</scope>
    <source>
        <strain evidence="3">JCM 18052</strain>
    </source>
</reference>
<dbReference type="PANTHER" id="PTHR23028:SF53">
    <property type="entry name" value="ACYL_TRANSF_3 DOMAIN-CONTAINING PROTEIN"/>
    <property type="match status" value="1"/>
</dbReference>
<keyword evidence="1" id="KW-0472">Membrane</keyword>
<dbReference type="InterPro" id="IPR002656">
    <property type="entry name" value="Acyl_transf_3_dom"/>
</dbReference>